<dbReference type="CDD" id="cd22343">
    <property type="entry name" value="PDDEXK_lambda_exonuclease-like"/>
    <property type="match status" value="1"/>
</dbReference>
<dbReference type="EnsemblMetazoa" id="CLYHEMT006100.1">
    <property type="protein sequence ID" value="CLYHEMP006100.1"/>
    <property type="gene ID" value="CLYHEMG006100"/>
</dbReference>
<proteinExistence type="predicted"/>
<dbReference type="Gene3D" id="3.90.320.10">
    <property type="match status" value="1"/>
</dbReference>
<dbReference type="SUPFAM" id="SSF52980">
    <property type="entry name" value="Restriction endonuclease-like"/>
    <property type="match status" value="1"/>
</dbReference>
<dbReference type="Proteomes" id="UP000594262">
    <property type="component" value="Unplaced"/>
</dbReference>
<dbReference type="AlphaFoldDB" id="A0A7M5U4E7"/>
<evidence type="ECO:0000256" key="1">
    <source>
        <dbReference type="SAM" id="MobiDB-lite"/>
    </source>
</evidence>
<dbReference type="OrthoDB" id="5946150at2759"/>
<dbReference type="GO" id="GO:0006281">
    <property type="term" value="P:DNA repair"/>
    <property type="evidence" value="ECO:0007669"/>
    <property type="project" value="UniProtKB-ARBA"/>
</dbReference>
<keyword evidence="4" id="KW-1185">Reference proteome</keyword>
<evidence type="ECO:0000313" key="3">
    <source>
        <dbReference type="EnsemblMetazoa" id="CLYHEMP006100.1"/>
    </source>
</evidence>
<feature type="region of interest" description="Disordered" evidence="1">
    <location>
        <begin position="172"/>
        <end position="196"/>
    </location>
</feature>
<evidence type="ECO:0000259" key="2">
    <source>
        <dbReference type="Pfam" id="PF09588"/>
    </source>
</evidence>
<dbReference type="PANTHER" id="PTHR47526">
    <property type="entry name" value="ATP-DEPENDENT DNA HELICASE"/>
    <property type="match status" value="1"/>
</dbReference>
<dbReference type="PANTHER" id="PTHR47526:SF3">
    <property type="entry name" value="PHD-TYPE DOMAIN-CONTAINING PROTEIN"/>
    <property type="match status" value="1"/>
</dbReference>
<name>A0A7M5U4E7_9CNID</name>
<dbReference type="InterPro" id="IPR011604">
    <property type="entry name" value="PDDEXK-like_dom_sf"/>
</dbReference>
<dbReference type="Pfam" id="PF09588">
    <property type="entry name" value="YqaJ"/>
    <property type="match status" value="1"/>
</dbReference>
<protein>
    <recommendedName>
        <fullName evidence="2">YqaJ viral recombinase domain-containing protein</fullName>
    </recommendedName>
</protein>
<dbReference type="InterPro" id="IPR011335">
    <property type="entry name" value="Restrct_endonuc-II-like"/>
</dbReference>
<dbReference type="InterPro" id="IPR019080">
    <property type="entry name" value="YqaJ_viral_recombinase"/>
</dbReference>
<feature type="compositionally biased region" description="Basic and acidic residues" evidence="1">
    <location>
        <begin position="177"/>
        <end position="192"/>
    </location>
</feature>
<sequence length="534" mass="60983">MDGPNLLMVCQILRLTISRRIMKKITKLFCQKSTAIKKHFIRGTQFSEERFIDLPSTFSKSDEDLFCVKTIIGASLKKDCRWAVVALSKTDGEIKFASCACVAGKAGTCSHSYALMKTILKWVIDRRTIIPEEKACTSQRCAWNQVQMRKHEENINRMPLSELTFKSPPCLKRKRSVNKDDKEEPGPSKESKGITSSLYESRKHPAACPPNLAVLSNLLGGIIDIPGPKLINASPEYYRKTTFGDAPSGSMLSYQCPLMPPNFKVYCSIEREPVDCEPNFYYPTFPFKEINNKMASYEEDIHIIEIKKITLLENLKISARESESIEEDTREQASNPKWFEYRKNRFTASLCNRLTGRNAPKTPRGLTTLAKNFVHPKEVNKIVKLKMDYGKFYEPIAIRHYETYMKLSGFKINVEASGLVLDETNYILGATPDGKVTCDGEMGILEVKCSDQYKDIDPKAICVISPNPMVIKDKDGIFRISKEHSYYNQVQMQLALTCQTWCDFVLYTSQGLIIDRVKFDPLYWEVLQKKILDF</sequence>
<accession>A0A7M5U4E7</accession>
<organism evidence="3 4">
    <name type="scientific">Clytia hemisphaerica</name>
    <dbReference type="NCBI Taxonomy" id="252671"/>
    <lineage>
        <taxon>Eukaryota</taxon>
        <taxon>Metazoa</taxon>
        <taxon>Cnidaria</taxon>
        <taxon>Hydrozoa</taxon>
        <taxon>Hydroidolina</taxon>
        <taxon>Leptothecata</taxon>
        <taxon>Obeliida</taxon>
        <taxon>Clytiidae</taxon>
        <taxon>Clytia</taxon>
    </lineage>
</organism>
<evidence type="ECO:0000313" key="4">
    <source>
        <dbReference type="Proteomes" id="UP000594262"/>
    </source>
</evidence>
<feature type="domain" description="YqaJ viral recombinase" evidence="2">
    <location>
        <begin position="337"/>
        <end position="497"/>
    </location>
</feature>
<reference evidence="3" key="1">
    <citation type="submission" date="2021-01" db="UniProtKB">
        <authorList>
            <consortium name="EnsemblMetazoa"/>
        </authorList>
    </citation>
    <scope>IDENTIFICATION</scope>
</reference>